<name>A0A267MF69_9FIRM</name>
<reference evidence="1 2" key="1">
    <citation type="submission" date="2017-06" db="EMBL/GenBank/DDBJ databases">
        <title>Draft genome sequence of anaerobic fermentative bacterium Anaeromicrobium sediminis DY2726D isolated from West Pacific Ocean sediments.</title>
        <authorList>
            <person name="Zeng X."/>
        </authorList>
    </citation>
    <scope>NUCLEOTIDE SEQUENCE [LARGE SCALE GENOMIC DNA]</scope>
    <source>
        <strain evidence="1 2">DY2726D</strain>
    </source>
</reference>
<accession>A0A267MF69</accession>
<evidence type="ECO:0000313" key="1">
    <source>
        <dbReference type="EMBL" id="PAB57558.1"/>
    </source>
</evidence>
<dbReference type="Proteomes" id="UP000216024">
    <property type="component" value="Unassembled WGS sequence"/>
</dbReference>
<keyword evidence="2" id="KW-1185">Reference proteome</keyword>
<comment type="caution">
    <text evidence="1">The sequence shown here is derived from an EMBL/GenBank/DDBJ whole genome shotgun (WGS) entry which is preliminary data.</text>
</comment>
<dbReference type="AlphaFoldDB" id="A0A267MF69"/>
<sequence>MWKAYNTNMFIFLHCNRCYQENEEMFCLKPYVKMRKKLKKSNKQNISREIYMNPQNNSML</sequence>
<evidence type="ECO:0000313" key="2">
    <source>
        <dbReference type="Proteomes" id="UP000216024"/>
    </source>
</evidence>
<dbReference type="EMBL" id="NIBG01000025">
    <property type="protein sequence ID" value="PAB57558.1"/>
    <property type="molecule type" value="Genomic_DNA"/>
</dbReference>
<organism evidence="1 2">
    <name type="scientific">Anaeromicrobium sediminis</name>
    <dbReference type="NCBI Taxonomy" id="1478221"/>
    <lineage>
        <taxon>Bacteria</taxon>
        <taxon>Bacillati</taxon>
        <taxon>Bacillota</taxon>
        <taxon>Clostridia</taxon>
        <taxon>Peptostreptococcales</taxon>
        <taxon>Thermotaleaceae</taxon>
        <taxon>Anaeromicrobium</taxon>
    </lineage>
</organism>
<gene>
    <name evidence="1" type="ORF">CCE28_18830</name>
</gene>
<protein>
    <submittedName>
        <fullName evidence="1">Uncharacterized protein</fullName>
    </submittedName>
</protein>
<proteinExistence type="predicted"/>